<feature type="domain" description="Nephrocystin 3-like N-terminal" evidence="3">
    <location>
        <begin position="1"/>
        <end position="124"/>
    </location>
</feature>
<dbReference type="Proteomes" id="UP000298030">
    <property type="component" value="Unassembled WGS sequence"/>
</dbReference>
<dbReference type="InterPro" id="IPR056884">
    <property type="entry name" value="NPHP3-like_N"/>
</dbReference>
<comment type="caution">
    <text evidence="4">The sequence shown here is derived from an EMBL/GenBank/DDBJ whole genome shotgun (WGS) entry which is preliminary data.</text>
</comment>
<evidence type="ECO:0000256" key="1">
    <source>
        <dbReference type="ARBA" id="ARBA00022737"/>
    </source>
</evidence>
<dbReference type="AlphaFoldDB" id="A0A4Y7U0S3"/>
<dbReference type="STRING" id="71717.A0A4Y7U0S3"/>
<proteinExistence type="predicted"/>
<keyword evidence="5" id="KW-1185">Reference proteome</keyword>
<organism evidence="4 5">
    <name type="scientific">Coprinellus micaceus</name>
    <name type="common">Glistening ink-cap mushroom</name>
    <name type="synonym">Coprinus micaceus</name>
    <dbReference type="NCBI Taxonomy" id="71717"/>
    <lineage>
        <taxon>Eukaryota</taxon>
        <taxon>Fungi</taxon>
        <taxon>Dikarya</taxon>
        <taxon>Basidiomycota</taxon>
        <taxon>Agaricomycotina</taxon>
        <taxon>Agaricomycetes</taxon>
        <taxon>Agaricomycetidae</taxon>
        <taxon>Agaricales</taxon>
        <taxon>Agaricineae</taxon>
        <taxon>Psathyrellaceae</taxon>
        <taxon>Coprinellus</taxon>
    </lineage>
</organism>
<gene>
    <name evidence="4" type="ORF">FA13DRAFT_47766</name>
</gene>
<feature type="transmembrane region" description="Helical" evidence="2">
    <location>
        <begin position="507"/>
        <end position="525"/>
    </location>
</feature>
<keyword evidence="2" id="KW-0472">Membrane</keyword>
<keyword evidence="2" id="KW-0812">Transmembrane</keyword>
<evidence type="ECO:0000256" key="2">
    <source>
        <dbReference type="SAM" id="Phobius"/>
    </source>
</evidence>
<evidence type="ECO:0000313" key="5">
    <source>
        <dbReference type="Proteomes" id="UP000298030"/>
    </source>
</evidence>
<keyword evidence="1" id="KW-0677">Repeat</keyword>
<keyword evidence="2" id="KW-1133">Transmembrane helix</keyword>
<dbReference type="PANTHER" id="PTHR10039">
    <property type="entry name" value="AMELOGENIN"/>
    <property type="match status" value="1"/>
</dbReference>
<sequence>MLWLSGPAGTGKTAILQTISERCYANDGGEFLAATFFFSYRTPETRSLRYLVPTLAYQLAQRIPALAIPILKATRADPSVFKKNEDAQMRALVLAPIGEALRAGSSKGWPELIVVDAVDECDPEMVKDDDCSGARFRLEKEKIQRRVLDVLLPERAIRAFFNDASHGTMVNRITLDKDWSPDTDVALLLRCRFRTLCQQFGIADGVWPSEDVIRFLVKRAKGQFIYVATVMRWIEEAEGSSLQERLDMILGWENTHGDEDNMNPFQHLDNIYRRIISSCPAPSTSCLWLRIVHFLSTANFPAFVVDRFLGSQPGDVERVLGCLHSLLSVPENKKAKRYRFYHLSLPEFLASPSRCKDLYVSDDVWINYFVLRYLAFVRGGSLRNADFSIPLPDLHCISPSEEVVVAMLDFDVQTWVASAIANDDAQYCCWNFGNLYDWVHSQCPAVLPCTQLCRKWQTEIGEACERGDWTAPKRHARTIKGRYTDRFRKKRDTSVASVQARPSPSKVFLIILAVALLGAWCAVVGRSHFGKNVGDDATM</sequence>
<protein>
    <recommendedName>
        <fullName evidence="3">Nephrocystin 3-like N-terminal domain-containing protein</fullName>
    </recommendedName>
</protein>
<dbReference type="EMBL" id="QPFP01000001">
    <property type="protein sequence ID" value="TEB40030.1"/>
    <property type="molecule type" value="Genomic_DNA"/>
</dbReference>
<dbReference type="Pfam" id="PF24883">
    <property type="entry name" value="NPHP3_N"/>
    <property type="match status" value="1"/>
</dbReference>
<evidence type="ECO:0000313" key="4">
    <source>
        <dbReference type="EMBL" id="TEB40030.1"/>
    </source>
</evidence>
<name>A0A4Y7U0S3_COPMI</name>
<dbReference type="OrthoDB" id="4760524at2759"/>
<accession>A0A4Y7U0S3</accession>
<evidence type="ECO:0000259" key="3">
    <source>
        <dbReference type="Pfam" id="PF24883"/>
    </source>
</evidence>
<dbReference type="SUPFAM" id="SSF52540">
    <property type="entry name" value="P-loop containing nucleoside triphosphate hydrolases"/>
    <property type="match status" value="1"/>
</dbReference>
<dbReference type="Gene3D" id="3.40.50.300">
    <property type="entry name" value="P-loop containing nucleotide triphosphate hydrolases"/>
    <property type="match status" value="1"/>
</dbReference>
<dbReference type="InterPro" id="IPR027417">
    <property type="entry name" value="P-loop_NTPase"/>
</dbReference>
<reference evidence="4 5" key="1">
    <citation type="journal article" date="2019" name="Nat. Ecol. Evol.">
        <title>Megaphylogeny resolves global patterns of mushroom evolution.</title>
        <authorList>
            <person name="Varga T."/>
            <person name="Krizsan K."/>
            <person name="Foldi C."/>
            <person name="Dima B."/>
            <person name="Sanchez-Garcia M."/>
            <person name="Sanchez-Ramirez S."/>
            <person name="Szollosi G.J."/>
            <person name="Szarkandi J.G."/>
            <person name="Papp V."/>
            <person name="Albert L."/>
            <person name="Andreopoulos W."/>
            <person name="Angelini C."/>
            <person name="Antonin V."/>
            <person name="Barry K.W."/>
            <person name="Bougher N.L."/>
            <person name="Buchanan P."/>
            <person name="Buyck B."/>
            <person name="Bense V."/>
            <person name="Catcheside P."/>
            <person name="Chovatia M."/>
            <person name="Cooper J."/>
            <person name="Damon W."/>
            <person name="Desjardin D."/>
            <person name="Finy P."/>
            <person name="Geml J."/>
            <person name="Haridas S."/>
            <person name="Hughes K."/>
            <person name="Justo A."/>
            <person name="Karasinski D."/>
            <person name="Kautmanova I."/>
            <person name="Kiss B."/>
            <person name="Kocsube S."/>
            <person name="Kotiranta H."/>
            <person name="LaButti K.M."/>
            <person name="Lechner B.E."/>
            <person name="Liimatainen K."/>
            <person name="Lipzen A."/>
            <person name="Lukacs Z."/>
            <person name="Mihaltcheva S."/>
            <person name="Morgado L.N."/>
            <person name="Niskanen T."/>
            <person name="Noordeloos M.E."/>
            <person name="Ohm R.A."/>
            <person name="Ortiz-Santana B."/>
            <person name="Ovrebo C."/>
            <person name="Racz N."/>
            <person name="Riley R."/>
            <person name="Savchenko A."/>
            <person name="Shiryaev A."/>
            <person name="Soop K."/>
            <person name="Spirin V."/>
            <person name="Szebenyi C."/>
            <person name="Tomsovsky M."/>
            <person name="Tulloss R.E."/>
            <person name="Uehling J."/>
            <person name="Grigoriev I.V."/>
            <person name="Vagvolgyi C."/>
            <person name="Papp T."/>
            <person name="Martin F.M."/>
            <person name="Miettinen O."/>
            <person name="Hibbett D.S."/>
            <person name="Nagy L.G."/>
        </authorList>
    </citation>
    <scope>NUCLEOTIDE SEQUENCE [LARGE SCALE GENOMIC DNA]</scope>
    <source>
        <strain evidence="4 5">FP101781</strain>
    </source>
</reference>